<dbReference type="PANTHER" id="PTHR42788:SF13">
    <property type="entry name" value="ALIPHATIC SULFONATES IMPORT ATP-BINDING PROTEIN SSUB"/>
    <property type="match status" value="1"/>
</dbReference>
<dbReference type="Gene3D" id="3.40.50.300">
    <property type="entry name" value="P-loop containing nucleotide triphosphate hydrolases"/>
    <property type="match status" value="1"/>
</dbReference>
<dbReference type="PANTHER" id="PTHR42788">
    <property type="entry name" value="TAURINE IMPORT ATP-BINDING PROTEIN-RELATED"/>
    <property type="match status" value="1"/>
</dbReference>
<organism evidence="5 6">
    <name type="scientific">Ureibacillus suwonensis</name>
    <dbReference type="NCBI Taxonomy" id="313007"/>
    <lineage>
        <taxon>Bacteria</taxon>
        <taxon>Bacillati</taxon>
        <taxon>Bacillota</taxon>
        <taxon>Bacilli</taxon>
        <taxon>Bacillales</taxon>
        <taxon>Caryophanaceae</taxon>
        <taxon>Ureibacillus</taxon>
    </lineage>
</organism>
<evidence type="ECO:0000259" key="4">
    <source>
        <dbReference type="PROSITE" id="PS50893"/>
    </source>
</evidence>
<dbReference type="PROSITE" id="PS50893">
    <property type="entry name" value="ABC_TRANSPORTER_2"/>
    <property type="match status" value="1"/>
</dbReference>
<comment type="caution">
    <text evidence="5">The sequence shown here is derived from an EMBL/GenBank/DDBJ whole genome shotgun (WGS) entry which is preliminary data.</text>
</comment>
<keyword evidence="6" id="KW-1185">Reference proteome</keyword>
<proteinExistence type="predicted"/>
<evidence type="ECO:0000256" key="1">
    <source>
        <dbReference type="ARBA" id="ARBA00022448"/>
    </source>
</evidence>
<dbReference type="InterPro" id="IPR050166">
    <property type="entry name" value="ABC_transporter_ATP-bind"/>
</dbReference>
<dbReference type="CDD" id="cd03293">
    <property type="entry name" value="ABC_NrtD_SsuB_transporters"/>
    <property type="match status" value="1"/>
</dbReference>
<dbReference type="InterPro" id="IPR003593">
    <property type="entry name" value="AAA+_ATPase"/>
</dbReference>
<sequence>MLTINRLNRIFEGDNGVRNVSFSVEKGEIIGLLGKSGSGKSTILKAIAGLDQGYSGDILINGDKIQGPHEEIGVVFQEPRLFPWLTVLENVQFGLNGNKKENTAAARELLKEAGLEHAENLYVKQLSGGMAQRVAIARALVTNPGLLLLDEPFSALDAFTKMQLQDLVLKIWKSQQLTAVIVTHDIDEALYLCDRIIVLSGKPGQVEQEFRIEEARPRNRGSETLARMKAEILKSLGIEAVYS</sequence>
<evidence type="ECO:0000256" key="3">
    <source>
        <dbReference type="ARBA" id="ARBA00022840"/>
    </source>
</evidence>
<gene>
    <name evidence="5" type="ORF">ACFPOH_08135</name>
</gene>
<dbReference type="InterPro" id="IPR017871">
    <property type="entry name" value="ABC_transporter-like_CS"/>
</dbReference>
<dbReference type="SMART" id="SM00382">
    <property type="entry name" value="AAA"/>
    <property type="match status" value="1"/>
</dbReference>
<dbReference type="RefSeq" id="WP_390309362.1">
    <property type="nucleotide sequence ID" value="NZ_JBHSNQ010000071.1"/>
</dbReference>
<dbReference type="Proteomes" id="UP001595978">
    <property type="component" value="Unassembled WGS sequence"/>
</dbReference>
<evidence type="ECO:0000313" key="5">
    <source>
        <dbReference type="EMBL" id="MFC5541727.1"/>
    </source>
</evidence>
<evidence type="ECO:0000313" key="6">
    <source>
        <dbReference type="Proteomes" id="UP001595978"/>
    </source>
</evidence>
<dbReference type="InterPro" id="IPR003439">
    <property type="entry name" value="ABC_transporter-like_ATP-bd"/>
</dbReference>
<accession>A0ABW0RCC5</accession>
<dbReference type="InterPro" id="IPR027417">
    <property type="entry name" value="P-loop_NTPase"/>
</dbReference>
<dbReference type="EMBL" id="JBHSNQ010000071">
    <property type="protein sequence ID" value="MFC5541727.1"/>
    <property type="molecule type" value="Genomic_DNA"/>
</dbReference>
<dbReference type="Pfam" id="PF00005">
    <property type="entry name" value="ABC_tran"/>
    <property type="match status" value="1"/>
</dbReference>
<keyword evidence="1" id="KW-0813">Transport</keyword>
<dbReference type="SUPFAM" id="SSF52540">
    <property type="entry name" value="P-loop containing nucleoside triphosphate hydrolases"/>
    <property type="match status" value="1"/>
</dbReference>
<evidence type="ECO:0000256" key="2">
    <source>
        <dbReference type="ARBA" id="ARBA00022741"/>
    </source>
</evidence>
<keyword evidence="2" id="KW-0547">Nucleotide-binding</keyword>
<reference evidence="6" key="1">
    <citation type="journal article" date="2019" name="Int. J. Syst. Evol. Microbiol.">
        <title>The Global Catalogue of Microorganisms (GCM) 10K type strain sequencing project: providing services to taxonomists for standard genome sequencing and annotation.</title>
        <authorList>
            <consortium name="The Broad Institute Genomics Platform"/>
            <consortium name="The Broad Institute Genome Sequencing Center for Infectious Disease"/>
            <person name="Wu L."/>
            <person name="Ma J."/>
        </authorList>
    </citation>
    <scope>NUCLEOTIDE SEQUENCE [LARGE SCALE GENOMIC DNA]</scope>
    <source>
        <strain evidence="6">CCUG 56331</strain>
    </source>
</reference>
<keyword evidence="3 5" id="KW-0067">ATP-binding</keyword>
<dbReference type="PROSITE" id="PS00211">
    <property type="entry name" value="ABC_TRANSPORTER_1"/>
    <property type="match status" value="1"/>
</dbReference>
<name>A0ABW0RCC5_9BACL</name>
<protein>
    <submittedName>
        <fullName evidence="5">ABC transporter ATP-binding protein</fullName>
    </submittedName>
</protein>
<dbReference type="GO" id="GO:0005524">
    <property type="term" value="F:ATP binding"/>
    <property type="evidence" value="ECO:0007669"/>
    <property type="project" value="UniProtKB-KW"/>
</dbReference>
<feature type="domain" description="ABC transporter" evidence="4">
    <location>
        <begin position="2"/>
        <end position="228"/>
    </location>
</feature>